<evidence type="ECO:0000313" key="2">
    <source>
        <dbReference type="EMBL" id="GIX74807.1"/>
    </source>
</evidence>
<keyword evidence="1" id="KW-0732">Signal</keyword>
<comment type="caution">
    <text evidence="2">The sequence shown here is derived from an EMBL/GenBank/DDBJ whole genome shotgun (WGS) entry which is preliminary data.</text>
</comment>
<sequence>MSVRAGLTLGRSLFWVCSAAQPPWLATPGATIALVTKHILVALAMDTIPQSMPSMGMVSHMLNPSFTTPHPLSMPINLTANPMSPITSSPLSMLLPF</sequence>
<name>A0AAV4MR30_9ARAC</name>
<evidence type="ECO:0000256" key="1">
    <source>
        <dbReference type="SAM" id="SignalP"/>
    </source>
</evidence>
<dbReference type="Proteomes" id="UP001054837">
    <property type="component" value="Unassembled WGS sequence"/>
</dbReference>
<evidence type="ECO:0008006" key="4">
    <source>
        <dbReference type="Google" id="ProtNLM"/>
    </source>
</evidence>
<dbReference type="EMBL" id="BPLQ01000771">
    <property type="protein sequence ID" value="GIX74807.1"/>
    <property type="molecule type" value="Genomic_DNA"/>
</dbReference>
<reference evidence="2 3" key="1">
    <citation type="submission" date="2021-06" db="EMBL/GenBank/DDBJ databases">
        <title>Caerostris darwini draft genome.</title>
        <authorList>
            <person name="Kono N."/>
            <person name="Arakawa K."/>
        </authorList>
    </citation>
    <scope>NUCLEOTIDE SEQUENCE [LARGE SCALE GENOMIC DNA]</scope>
</reference>
<accession>A0AAV4MR30</accession>
<protein>
    <recommendedName>
        <fullName evidence="4">Secreted protein</fullName>
    </recommendedName>
</protein>
<gene>
    <name evidence="2" type="ORF">CDAR_73771</name>
</gene>
<dbReference type="AlphaFoldDB" id="A0AAV4MR30"/>
<feature type="chain" id="PRO_5043439174" description="Secreted protein" evidence="1">
    <location>
        <begin position="20"/>
        <end position="97"/>
    </location>
</feature>
<proteinExistence type="predicted"/>
<evidence type="ECO:0000313" key="3">
    <source>
        <dbReference type="Proteomes" id="UP001054837"/>
    </source>
</evidence>
<organism evidence="2 3">
    <name type="scientific">Caerostris darwini</name>
    <dbReference type="NCBI Taxonomy" id="1538125"/>
    <lineage>
        <taxon>Eukaryota</taxon>
        <taxon>Metazoa</taxon>
        <taxon>Ecdysozoa</taxon>
        <taxon>Arthropoda</taxon>
        <taxon>Chelicerata</taxon>
        <taxon>Arachnida</taxon>
        <taxon>Araneae</taxon>
        <taxon>Araneomorphae</taxon>
        <taxon>Entelegynae</taxon>
        <taxon>Araneoidea</taxon>
        <taxon>Araneidae</taxon>
        <taxon>Caerostris</taxon>
    </lineage>
</organism>
<feature type="signal peptide" evidence="1">
    <location>
        <begin position="1"/>
        <end position="19"/>
    </location>
</feature>
<keyword evidence="3" id="KW-1185">Reference proteome</keyword>